<organism evidence="2 3">
    <name type="scientific">Brucella lupini</name>
    <dbReference type="NCBI Taxonomy" id="255457"/>
    <lineage>
        <taxon>Bacteria</taxon>
        <taxon>Pseudomonadati</taxon>
        <taxon>Pseudomonadota</taxon>
        <taxon>Alphaproteobacteria</taxon>
        <taxon>Hyphomicrobiales</taxon>
        <taxon>Brucellaceae</taxon>
        <taxon>Brucella/Ochrobactrum group</taxon>
        <taxon>Brucella</taxon>
    </lineage>
</organism>
<evidence type="ECO:0000313" key="3">
    <source>
        <dbReference type="Proteomes" id="UP000216363"/>
    </source>
</evidence>
<reference evidence="2 3" key="1">
    <citation type="submission" date="2017-07" db="EMBL/GenBank/DDBJ databases">
        <title>Draft genome of Ochrobactrum lupini type strain LUP21.</title>
        <authorList>
            <person name="Krzyzanowska D.M."/>
            <person name="Jafra S."/>
        </authorList>
    </citation>
    <scope>NUCLEOTIDE SEQUENCE [LARGE SCALE GENOMIC DNA]</scope>
    <source>
        <strain evidence="2 3">LUP21</strain>
    </source>
</reference>
<protein>
    <submittedName>
        <fullName evidence="2">Nuclease domain protein</fullName>
    </submittedName>
</protein>
<gene>
    <name evidence="2" type="ORF">CES86_0631</name>
</gene>
<dbReference type="EMBL" id="NNRN01000034">
    <property type="protein sequence ID" value="OYR31934.1"/>
    <property type="molecule type" value="Genomic_DNA"/>
</dbReference>
<feature type="region of interest" description="Disordered" evidence="1">
    <location>
        <begin position="124"/>
        <end position="147"/>
    </location>
</feature>
<proteinExistence type="predicted"/>
<evidence type="ECO:0000256" key="1">
    <source>
        <dbReference type="SAM" id="MobiDB-lite"/>
    </source>
</evidence>
<name>A0A256GXJ6_9HYPH</name>
<dbReference type="Proteomes" id="UP000216363">
    <property type="component" value="Unassembled WGS sequence"/>
</dbReference>
<accession>A0A256GXJ6</accession>
<dbReference type="AlphaFoldDB" id="A0A256GXJ6"/>
<evidence type="ECO:0000313" key="2">
    <source>
        <dbReference type="EMBL" id="OYR31934.1"/>
    </source>
</evidence>
<comment type="caution">
    <text evidence="2">The sequence shown here is derived from an EMBL/GenBank/DDBJ whole genome shotgun (WGS) entry which is preliminary data.</text>
</comment>
<sequence length="147" mass="15230">MVGRFERSSPEAALGRPGLPLGSGIGSSAELAVFDRPAFADHGLAKVMARDFALGDHPAIAVSVFLPAIHGSAADQGDQALTRHFPASEATTSGVLADLEGFGCIYAPQPNALAAEREGVAINDVRRGRGGDETESEQGRAVAKLHR</sequence>